<dbReference type="InterPro" id="IPR011250">
    <property type="entry name" value="OMP/PagP_B-barrel"/>
</dbReference>
<gene>
    <name evidence="3" type="ORF">LBU54_03585</name>
</gene>
<feature type="signal peptide" evidence="1">
    <location>
        <begin position="1"/>
        <end position="20"/>
    </location>
</feature>
<sequence length="199" mass="21708">MRKLLVCGLVAIFSLTFLNAQDENTTMPISFGVKTGVNFSDIAGDDVESYNGRTAFHFGGVVEIPICESFSLQPELIYSAQGSDYEDPGESGTAKVDYLNLPVIAKYYPIEGFSIEAGPQLGYLLSAKFDVDGEEFDFKDDLKSIDFGVNFGLGYKLENGLNFSARYNLGITNANDSDELDGGAEYRNSVIQVGVGFFF</sequence>
<evidence type="ECO:0000313" key="3">
    <source>
        <dbReference type="EMBL" id="MCA0131653.1"/>
    </source>
</evidence>
<dbReference type="SUPFAM" id="SSF56925">
    <property type="entry name" value="OMPA-like"/>
    <property type="match status" value="1"/>
</dbReference>
<evidence type="ECO:0000259" key="2">
    <source>
        <dbReference type="Pfam" id="PF13568"/>
    </source>
</evidence>
<name>A0ABS7XNR3_9FLAO</name>
<keyword evidence="4" id="KW-1185">Reference proteome</keyword>
<evidence type="ECO:0000256" key="1">
    <source>
        <dbReference type="SAM" id="SignalP"/>
    </source>
</evidence>
<protein>
    <submittedName>
        <fullName evidence="3">PorT family protein</fullName>
    </submittedName>
</protein>
<dbReference type="Proteomes" id="UP001198901">
    <property type="component" value="Unassembled WGS sequence"/>
</dbReference>
<dbReference type="InterPro" id="IPR025665">
    <property type="entry name" value="Beta-barrel_OMP_2"/>
</dbReference>
<proteinExistence type="predicted"/>
<organism evidence="3 4">
    <name type="scientific">Winogradskyella alexanderae</name>
    <dbReference type="NCBI Taxonomy" id="2877123"/>
    <lineage>
        <taxon>Bacteria</taxon>
        <taxon>Pseudomonadati</taxon>
        <taxon>Bacteroidota</taxon>
        <taxon>Flavobacteriia</taxon>
        <taxon>Flavobacteriales</taxon>
        <taxon>Flavobacteriaceae</taxon>
        <taxon>Winogradskyella</taxon>
    </lineage>
</organism>
<accession>A0ABS7XNR3</accession>
<feature type="domain" description="Outer membrane protein beta-barrel" evidence="2">
    <location>
        <begin position="20"/>
        <end position="173"/>
    </location>
</feature>
<dbReference type="Pfam" id="PF13568">
    <property type="entry name" value="OMP_b-brl_2"/>
    <property type="match status" value="1"/>
</dbReference>
<feature type="chain" id="PRO_5045994103" evidence="1">
    <location>
        <begin position="21"/>
        <end position="199"/>
    </location>
</feature>
<reference evidence="4" key="1">
    <citation type="submission" date="2023-07" db="EMBL/GenBank/DDBJ databases">
        <authorList>
            <person name="Yue Y."/>
        </authorList>
    </citation>
    <scope>NUCLEOTIDE SEQUENCE [LARGE SCALE GENOMIC DNA]</scope>
    <source>
        <strain evidence="4">D23</strain>
    </source>
</reference>
<dbReference type="EMBL" id="JAIUJR010000002">
    <property type="protein sequence ID" value="MCA0131653.1"/>
    <property type="molecule type" value="Genomic_DNA"/>
</dbReference>
<keyword evidence="1" id="KW-0732">Signal</keyword>
<dbReference type="RefSeq" id="WP_224526021.1">
    <property type="nucleotide sequence ID" value="NZ_JAIUJR010000002.1"/>
</dbReference>
<comment type="caution">
    <text evidence="3">The sequence shown here is derived from an EMBL/GenBank/DDBJ whole genome shotgun (WGS) entry which is preliminary data.</text>
</comment>
<evidence type="ECO:0000313" key="4">
    <source>
        <dbReference type="Proteomes" id="UP001198901"/>
    </source>
</evidence>